<feature type="signal peptide" evidence="1">
    <location>
        <begin position="1"/>
        <end position="19"/>
    </location>
</feature>
<evidence type="ECO:0000313" key="2">
    <source>
        <dbReference type="EMBL" id="XCH30334.1"/>
    </source>
</evidence>
<evidence type="ECO:0000256" key="1">
    <source>
        <dbReference type="SAM" id="SignalP"/>
    </source>
</evidence>
<gene>
    <name evidence="2" type="ORF">ABRQ22_01140</name>
</gene>
<protein>
    <recommendedName>
        <fullName evidence="3">Septum formation-related domain-containing protein</fullName>
    </recommendedName>
</protein>
<name>A0AAU8G0D4_9MICO</name>
<dbReference type="PROSITE" id="PS51257">
    <property type="entry name" value="PROKAR_LIPOPROTEIN"/>
    <property type="match status" value="1"/>
</dbReference>
<sequence>MRRAVVLVALLGGATACTAELPAPAPTASYAQPGWMLETLQAHERLDRAVAACMGERGLPYAQAEVDGSASYSADGVPPAQVERLQAAAYECWEESEPLAGFVDYPTGTVYDQSVETWECLAAQGYDLPDPPSKASWVEGFDAGEEVWAPYMDLYEQDPEIEESEWFRLKGICVESGIVFSPDLSDPPAGLGS</sequence>
<proteinExistence type="predicted"/>
<dbReference type="EMBL" id="CP159290">
    <property type="protein sequence ID" value="XCH30334.1"/>
    <property type="molecule type" value="Genomic_DNA"/>
</dbReference>
<keyword evidence="1" id="KW-0732">Signal</keyword>
<dbReference type="RefSeq" id="WP_253054164.1">
    <property type="nucleotide sequence ID" value="NZ_CP159290.1"/>
</dbReference>
<dbReference type="AlphaFoldDB" id="A0AAU8G0D4"/>
<reference evidence="2" key="1">
    <citation type="submission" date="2024-06" db="EMBL/GenBank/DDBJ databases">
        <title>Complete genome sequence of the cellulolytic actinobacterium, Cellulosimicrobium ES-005.</title>
        <authorList>
            <person name="Matthews C.T."/>
            <person name="Underwood K.D."/>
            <person name="Ghanchi K.M."/>
            <person name="Fields S.D."/>
            <person name="Gardner S.G."/>
        </authorList>
    </citation>
    <scope>NUCLEOTIDE SEQUENCE</scope>
    <source>
        <strain evidence="2">ES-005</strain>
    </source>
</reference>
<organism evidence="2">
    <name type="scientific">Cellulosimicrobium sp. ES-005</name>
    <dbReference type="NCBI Taxonomy" id="3163031"/>
    <lineage>
        <taxon>Bacteria</taxon>
        <taxon>Bacillati</taxon>
        <taxon>Actinomycetota</taxon>
        <taxon>Actinomycetes</taxon>
        <taxon>Micrococcales</taxon>
        <taxon>Promicromonosporaceae</taxon>
        <taxon>Cellulosimicrobium</taxon>
    </lineage>
</organism>
<evidence type="ECO:0008006" key="3">
    <source>
        <dbReference type="Google" id="ProtNLM"/>
    </source>
</evidence>
<feature type="chain" id="PRO_5043582981" description="Septum formation-related domain-containing protein" evidence="1">
    <location>
        <begin position="20"/>
        <end position="193"/>
    </location>
</feature>
<accession>A0AAU8G0D4</accession>